<organism evidence="7 8">
    <name type="scientific">Donghicola eburneus</name>
    <dbReference type="NCBI Taxonomy" id="393278"/>
    <lineage>
        <taxon>Bacteria</taxon>
        <taxon>Pseudomonadati</taxon>
        <taxon>Pseudomonadota</taxon>
        <taxon>Alphaproteobacteria</taxon>
        <taxon>Rhodobacterales</taxon>
        <taxon>Roseobacteraceae</taxon>
        <taxon>Donghicola</taxon>
    </lineage>
</organism>
<evidence type="ECO:0000256" key="5">
    <source>
        <dbReference type="PIRSR" id="PIRSR039026-2"/>
    </source>
</evidence>
<dbReference type="PANTHER" id="PTHR33376">
    <property type="match status" value="1"/>
</dbReference>
<evidence type="ECO:0000256" key="1">
    <source>
        <dbReference type="ARBA" id="ARBA00004418"/>
    </source>
</evidence>
<dbReference type="CDD" id="cd13604">
    <property type="entry name" value="PBP2_TRAP_ketoacid_lactate_like"/>
    <property type="match status" value="1"/>
</dbReference>
<comment type="subcellular location">
    <subcellularLocation>
        <location evidence="1">Periplasm</location>
    </subcellularLocation>
</comment>
<accession>A0A1M4MV85</accession>
<evidence type="ECO:0000256" key="4">
    <source>
        <dbReference type="PIRSR" id="PIRSR039026-1"/>
    </source>
</evidence>
<evidence type="ECO:0000313" key="8">
    <source>
        <dbReference type="Proteomes" id="UP000184085"/>
    </source>
</evidence>
<keyword evidence="2 6" id="KW-0732">Signal</keyword>
<dbReference type="RefSeq" id="WP_072703123.1">
    <property type="nucleotide sequence ID" value="NZ_FMJB01000015.1"/>
</dbReference>
<keyword evidence="3" id="KW-0574">Periplasm</keyword>
<dbReference type="GO" id="GO:0055085">
    <property type="term" value="P:transmembrane transport"/>
    <property type="evidence" value="ECO:0007669"/>
    <property type="project" value="InterPro"/>
</dbReference>
<dbReference type="Gene3D" id="3.40.190.10">
    <property type="entry name" value="Periplasmic binding protein-like II"/>
    <property type="match status" value="1"/>
</dbReference>
<feature type="binding site" evidence="5">
    <location>
        <position position="229"/>
    </location>
    <ligand>
        <name>substrate</name>
    </ligand>
</feature>
<dbReference type="Proteomes" id="UP000184085">
    <property type="component" value="Unassembled WGS sequence"/>
</dbReference>
<reference evidence="8" key="1">
    <citation type="submission" date="2016-09" db="EMBL/GenBank/DDBJ databases">
        <authorList>
            <person name="Wibberg D."/>
        </authorList>
    </citation>
    <scope>NUCLEOTIDE SEQUENCE [LARGE SCALE GENOMIC DNA]</scope>
</reference>
<feature type="signal peptide" evidence="6">
    <location>
        <begin position="1"/>
        <end position="20"/>
    </location>
</feature>
<evidence type="ECO:0000313" key="7">
    <source>
        <dbReference type="EMBL" id="SCM66189.1"/>
    </source>
</evidence>
<dbReference type="GO" id="GO:0046872">
    <property type="term" value="F:metal ion binding"/>
    <property type="evidence" value="ECO:0007669"/>
    <property type="project" value="UniProtKB-KW"/>
</dbReference>
<keyword evidence="5" id="KW-0479">Metal-binding</keyword>
<dbReference type="InterPro" id="IPR018389">
    <property type="entry name" value="DctP_fam"/>
</dbReference>
<dbReference type="EMBL" id="FMJB01000015">
    <property type="protein sequence ID" value="SCM66189.1"/>
    <property type="molecule type" value="Genomic_DNA"/>
</dbReference>
<sequence length="340" mass="36776">MKTFGKVAVVAALMASAASAETLVMQSVYPSSLPLLGDSGVNLSKQVEMLTGGALSIEFNEPGAIVGGNEMWDAISTGAVDAGWYSPGFAQGIIPSAAIFTSVPFGPDIRAYTAWWYEGGGKEIWAEITEPYNIHTELCAILVPEASGWFAKEINTPDDLKGLKMRVFGLGAQVMQKLGAEAQSMPVADTLTGLRLGTIDAAEVSFPLIDEAVGMNEYASHYYFPGWHQQTSLITFIANQDVWDGLEDQERFAIETACAANVAYTSAQGEAKQMEPLANLEAAGVTVHRWNDEMMGAFQTAWDEVVEEQVAADPDFARAWQSLSDFRDGFAKWADLAYIK</sequence>
<dbReference type="GO" id="GO:0042597">
    <property type="term" value="C:periplasmic space"/>
    <property type="evidence" value="ECO:0007669"/>
    <property type="project" value="UniProtKB-SubCell"/>
</dbReference>
<feature type="binding site" evidence="4">
    <location>
        <position position="166"/>
    </location>
    <ligand>
        <name>substrate</name>
    </ligand>
</feature>
<dbReference type="GO" id="GO:0031317">
    <property type="term" value="C:tripartite ATP-independent periplasmic transporter complex"/>
    <property type="evidence" value="ECO:0007669"/>
    <property type="project" value="InterPro"/>
</dbReference>
<protein>
    <submittedName>
        <fullName evidence="7">Putative secreted protein</fullName>
    </submittedName>
</protein>
<dbReference type="InterPro" id="IPR026289">
    <property type="entry name" value="SBP_TakP-like"/>
</dbReference>
<dbReference type="Pfam" id="PF03480">
    <property type="entry name" value="DctP"/>
    <property type="match status" value="1"/>
</dbReference>
<dbReference type="AlphaFoldDB" id="A0A1M4MV85"/>
<dbReference type="Gene3D" id="3.40.190.170">
    <property type="entry name" value="Bacterial extracellular solute-binding protein, family 7"/>
    <property type="match status" value="1"/>
</dbReference>
<name>A0A1M4MV85_9RHOB</name>
<dbReference type="PIRSF" id="PIRSF039026">
    <property type="entry name" value="SiaP"/>
    <property type="match status" value="1"/>
</dbReference>
<dbReference type="InterPro" id="IPR038404">
    <property type="entry name" value="TRAP_DctP_sf"/>
</dbReference>
<evidence type="ECO:0000256" key="3">
    <source>
        <dbReference type="ARBA" id="ARBA00022764"/>
    </source>
</evidence>
<dbReference type="NCBIfam" id="NF037995">
    <property type="entry name" value="TRAP_S1"/>
    <property type="match status" value="1"/>
</dbReference>
<evidence type="ECO:0000256" key="6">
    <source>
        <dbReference type="SAM" id="SignalP"/>
    </source>
</evidence>
<feature type="chain" id="PRO_5012861026" evidence="6">
    <location>
        <begin position="21"/>
        <end position="340"/>
    </location>
</feature>
<gene>
    <name evidence="7" type="ORF">KARMA_0362</name>
</gene>
<evidence type="ECO:0000256" key="2">
    <source>
        <dbReference type="ARBA" id="ARBA00022729"/>
    </source>
</evidence>
<feature type="binding site" evidence="5">
    <location>
        <position position="203"/>
    </location>
    <ligand>
        <name>substrate</name>
    </ligand>
</feature>
<feature type="binding site" evidence="4">
    <location>
        <position position="145"/>
    </location>
    <ligand>
        <name>substrate</name>
    </ligand>
</feature>
<dbReference type="PANTHER" id="PTHR33376:SF5">
    <property type="entry name" value="EXTRACYTOPLASMIC SOLUTE RECEPTOR PROTEIN"/>
    <property type="match status" value="1"/>
</dbReference>
<keyword evidence="8" id="KW-1185">Reference proteome</keyword>
<proteinExistence type="predicted"/>